<keyword evidence="3" id="KW-1185">Reference proteome</keyword>
<reference evidence="2" key="1">
    <citation type="submission" date="2018-01" db="EMBL/GenBank/DDBJ databases">
        <authorList>
            <person name="Chaillou S."/>
        </authorList>
    </citation>
    <scope>NUCLEOTIDE SEQUENCE [LARGE SCALE GENOMIC DNA]</scope>
    <source>
        <strain evidence="2">MFPC41A2801</strain>
    </source>
</reference>
<dbReference type="InterPro" id="IPR004038">
    <property type="entry name" value="Ribosomal_eL8/eL30/eS12/Gad45"/>
</dbReference>
<evidence type="ECO:0000313" key="2">
    <source>
        <dbReference type="EMBL" id="SPC40081.1"/>
    </source>
</evidence>
<sequence>MTQGQKPDRLLQLLGICMRARQLVSGEEQVLKAIQQSKAKLVFIGSDISPLTKKKLTDKGLFYEIPTTEAYTAAQLTQAIGLHRATIAVMDAGFAKKMITLLG</sequence>
<evidence type="ECO:0000313" key="3">
    <source>
        <dbReference type="Proteomes" id="UP000238739"/>
    </source>
</evidence>
<dbReference type="InterPro" id="IPR029064">
    <property type="entry name" value="Ribosomal_eL30-like_sf"/>
</dbReference>
<dbReference type="RefSeq" id="WP_056950454.1">
    <property type="nucleotide sequence ID" value="NZ_CBCPIL010000009.1"/>
</dbReference>
<gene>
    <name evidence="2" type="primary">rulQ</name>
    <name evidence="2" type="ORF">LFUMFP_70005</name>
</gene>
<proteinExistence type="predicted"/>
<name>A0A2N9DY69_9LACO</name>
<dbReference type="Gene3D" id="3.30.1330.30">
    <property type="match status" value="1"/>
</dbReference>
<protein>
    <submittedName>
        <fullName evidence="2">K-turn RNA binding protein</fullName>
    </submittedName>
</protein>
<dbReference type="AlphaFoldDB" id="A0A2N9DY69"/>
<organism evidence="2 3">
    <name type="scientific">Latilactobacillus fuchuensis</name>
    <dbReference type="NCBI Taxonomy" id="164393"/>
    <lineage>
        <taxon>Bacteria</taxon>
        <taxon>Bacillati</taxon>
        <taxon>Bacillota</taxon>
        <taxon>Bacilli</taxon>
        <taxon>Lactobacillales</taxon>
        <taxon>Lactobacillaceae</taxon>
        <taxon>Latilactobacillus</taxon>
    </lineage>
</organism>
<dbReference type="SUPFAM" id="SSF55315">
    <property type="entry name" value="L30e-like"/>
    <property type="match status" value="1"/>
</dbReference>
<dbReference type="Proteomes" id="UP000238739">
    <property type="component" value="Unassembled WGS sequence"/>
</dbReference>
<feature type="domain" description="Ribosomal protein eL8/eL30/eS12/Gadd45" evidence="1">
    <location>
        <begin position="10"/>
        <end position="97"/>
    </location>
</feature>
<dbReference type="Pfam" id="PF01248">
    <property type="entry name" value="Ribosomal_L7Ae"/>
    <property type="match status" value="1"/>
</dbReference>
<accession>A0A2N9DY69</accession>
<dbReference type="EMBL" id="OGVC01000049">
    <property type="protein sequence ID" value="SPC40081.1"/>
    <property type="molecule type" value="Genomic_DNA"/>
</dbReference>
<comment type="caution">
    <text evidence="2">The sequence shown here is derived from an EMBL/GenBank/DDBJ whole genome shotgun (WGS) entry which is preliminary data.</text>
</comment>
<evidence type="ECO:0000259" key="1">
    <source>
        <dbReference type="Pfam" id="PF01248"/>
    </source>
</evidence>